<feature type="region of interest" description="Disordered" evidence="2">
    <location>
        <begin position="14"/>
        <end position="63"/>
    </location>
</feature>
<proteinExistence type="predicted"/>
<feature type="region of interest" description="Disordered" evidence="2">
    <location>
        <begin position="80"/>
        <end position="102"/>
    </location>
</feature>
<evidence type="ECO:0000256" key="1">
    <source>
        <dbReference type="SAM" id="Coils"/>
    </source>
</evidence>
<feature type="compositionally biased region" description="Low complexity" evidence="2">
    <location>
        <begin position="24"/>
        <end position="63"/>
    </location>
</feature>
<reference evidence="3" key="1">
    <citation type="journal article" date="2014" name="Genome Announc.">
        <title>Draft genome sequence of Rhodosporidium toruloides CECT1137, an oleaginous yeast of biotechnological interest.</title>
        <authorList>
            <person name="Morin N."/>
            <person name="Calcas X."/>
            <person name="Devillers H."/>
            <person name="Durrens P."/>
            <person name="Sherman D.J."/>
            <person name="Nicaud J.-M."/>
            <person name="Neuveglise C."/>
        </authorList>
    </citation>
    <scope>NUCLEOTIDE SEQUENCE</scope>
    <source>
        <strain evidence="3">CECT1137</strain>
    </source>
</reference>
<accession>A0A061AMG8</accession>
<evidence type="ECO:0000256" key="2">
    <source>
        <dbReference type="SAM" id="MobiDB-lite"/>
    </source>
</evidence>
<keyword evidence="1" id="KW-0175">Coiled coil</keyword>
<sequence length="168" mass="16952">MSSLSDLDFLNQTLATRSSGTNGSSTDVTASTTTSQAGSIPPAATRPTDASPPTSSSTRDASISSLLATLHSAQSAATRLSTLVPDLEDGAAEGGGEGEEMDEQALNAMLERLDEAEGAADDLEGRLDGLISNLDQLLGALGAVGEQERGGEADSSGSAEAKEPGKRE</sequence>
<organism evidence="3">
    <name type="scientific">Rhodotorula toruloides</name>
    <name type="common">Yeast</name>
    <name type="synonym">Rhodosporidium toruloides</name>
    <dbReference type="NCBI Taxonomy" id="5286"/>
    <lineage>
        <taxon>Eukaryota</taxon>
        <taxon>Fungi</taxon>
        <taxon>Dikarya</taxon>
        <taxon>Basidiomycota</taxon>
        <taxon>Pucciniomycotina</taxon>
        <taxon>Microbotryomycetes</taxon>
        <taxon>Sporidiobolales</taxon>
        <taxon>Sporidiobolaceae</taxon>
        <taxon>Rhodotorula</taxon>
    </lineage>
</organism>
<dbReference type="EMBL" id="LK052938">
    <property type="protein sequence ID" value="CDR38752.1"/>
    <property type="molecule type" value="Genomic_DNA"/>
</dbReference>
<protein>
    <submittedName>
        <fullName evidence="3">RHTO0S03e12882g1_1</fullName>
    </submittedName>
</protein>
<gene>
    <name evidence="3" type="ORF">RHTO0S_03e12882g</name>
</gene>
<dbReference type="AlphaFoldDB" id="A0A061AMG8"/>
<feature type="compositionally biased region" description="Polar residues" evidence="2">
    <location>
        <begin position="14"/>
        <end position="23"/>
    </location>
</feature>
<feature type="compositionally biased region" description="Acidic residues" evidence="2">
    <location>
        <begin position="86"/>
        <end position="102"/>
    </location>
</feature>
<evidence type="ECO:0000313" key="3">
    <source>
        <dbReference type="EMBL" id="CDR38752.1"/>
    </source>
</evidence>
<feature type="region of interest" description="Disordered" evidence="2">
    <location>
        <begin position="143"/>
        <end position="168"/>
    </location>
</feature>
<name>A0A061AMG8_RHOTO</name>
<feature type="coiled-coil region" evidence="1">
    <location>
        <begin position="106"/>
        <end position="140"/>
    </location>
</feature>
<dbReference type="OrthoDB" id="3366655at2759"/>